<sequence>MAHQIDITKDFAMPVERLFAYLAEHENLSTVFAPAKITRLRDGDTSRNGTGSVRRVQMPGAGPLEETVTAYQENALIEYKITKGGPLRNHHGIMRFSSTGTGSKLHYTIDFEGKFPLVATIVRLILTRGITKGLAAIR</sequence>
<dbReference type="CDD" id="cd07821">
    <property type="entry name" value="PYR_PYL_RCAR_like"/>
    <property type="match status" value="1"/>
</dbReference>
<dbReference type="SUPFAM" id="SSF55961">
    <property type="entry name" value="Bet v1-like"/>
    <property type="match status" value="1"/>
</dbReference>
<reference evidence="1 2" key="1">
    <citation type="submission" date="2018-09" db="EMBL/GenBank/DDBJ databases">
        <authorList>
            <person name="Zhu H."/>
        </authorList>
    </citation>
    <scope>NUCLEOTIDE SEQUENCE [LARGE SCALE GENOMIC DNA]</scope>
    <source>
        <strain evidence="1 2">K1W22B-8</strain>
    </source>
</reference>
<dbReference type="Gene3D" id="3.30.530.20">
    <property type="match status" value="1"/>
</dbReference>
<dbReference type="RefSeq" id="WP_119775188.1">
    <property type="nucleotide sequence ID" value="NZ_QYUK01000008.1"/>
</dbReference>
<evidence type="ECO:0000313" key="2">
    <source>
        <dbReference type="Proteomes" id="UP000284605"/>
    </source>
</evidence>
<dbReference type="Proteomes" id="UP000284605">
    <property type="component" value="Unassembled WGS sequence"/>
</dbReference>
<evidence type="ECO:0000313" key="1">
    <source>
        <dbReference type="EMBL" id="RJF94325.1"/>
    </source>
</evidence>
<dbReference type="EMBL" id="QYUK01000008">
    <property type="protein sequence ID" value="RJF94325.1"/>
    <property type="molecule type" value="Genomic_DNA"/>
</dbReference>
<accession>A0A418WSX2</accession>
<dbReference type="AlphaFoldDB" id="A0A418WSX2"/>
<comment type="caution">
    <text evidence="1">The sequence shown here is derived from an EMBL/GenBank/DDBJ whole genome shotgun (WGS) entry which is preliminary data.</text>
</comment>
<proteinExistence type="predicted"/>
<dbReference type="OrthoDB" id="4459835at2"/>
<gene>
    <name evidence="1" type="ORF">D3874_00250</name>
</gene>
<name>A0A418WSX2_9PROT</name>
<dbReference type="InterPro" id="IPR019587">
    <property type="entry name" value="Polyketide_cyclase/dehydratase"/>
</dbReference>
<protein>
    <submittedName>
        <fullName evidence="1">SRPBCC family protein</fullName>
    </submittedName>
</protein>
<keyword evidence="2" id="KW-1185">Reference proteome</keyword>
<organism evidence="1 2">
    <name type="scientific">Oleomonas cavernae</name>
    <dbReference type="NCBI Taxonomy" id="2320859"/>
    <lineage>
        <taxon>Bacteria</taxon>
        <taxon>Pseudomonadati</taxon>
        <taxon>Pseudomonadota</taxon>
        <taxon>Alphaproteobacteria</taxon>
        <taxon>Acetobacterales</taxon>
        <taxon>Acetobacteraceae</taxon>
        <taxon>Oleomonas</taxon>
    </lineage>
</organism>
<dbReference type="InterPro" id="IPR023393">
    <property type="entry name" value="START-like_dom_sf"/>
</dbReference>
<dbReference type="Pfam" id="PF10604">
    <property type="entry name" value="Polyketide_cyc2"/>
    <property type="match status" value="1"/>
</dbReference>